<dbReference type="InterPro" id="IPR000718">
    <property type="entry name" value="Peptidase_M13"/>
</dbReference>
<name>A0AA36B1Z4_OCTVU</name>
<accession>A0AA36B1Z4</accession>
<dbReference type="AlphaFoldDB" id="A0AA36B1Z4"/>
<gene>
    <name evidence="3" type="ORF">OCTVUL_1B026212</name>
</gene>
<dbReference type="PROSITE" id="PS51885">
    <property type="entry name" value="NEPRILYSIN"/>
    <property type="match status" value="1"/>
</dbReference>
<proteinExistence type="predicted"/>
<dbReference type="EMBL" id="OX597821">
    <property type="protein sequence ID" value="CAI9726483.1"/>
    <property type="molecule type" value="Genomic_DNA"/>
</dbReference>
<dbReference type="InterPro" id="IPR042089">
    <property type="entry name" value="Peptidase_M13_dom_2"/>
</dbReference>
<dbReference type="GO" id="GO:0005886">
    <property type="term" value="C:plasma membrane"/>
    <property type="evidence" value="ECO:0007669"/>
    <property type="project" value="TreeGrafter"/>
</dbReference>
<dbReference type="PANTHER" id="PTHR11733:SF208">
    <property type="entry name" value="PEPTIDASE M13 C-TERMINAL DOMAIN-CONTAINING PROTEIN"/>
    <property type="match status" value="1"/>
</dbReference>
<dbReference type="Pfam" id="PF05649">
    <property type="entry name" value="Peptidase_M13_N"/>
    <property type="match status" value="2"/>
</dbReference>
<reference evidence="3" key="1">
    <citation type="submission" date="2023-08" db="EMBL/GenBank/DDBJ databases">
        <authorList>
            <person name="Alioto T."/>
            <person name="Alioto T."/>
            <person name="Gomez Garrido J."/>
        </authorList>
    </citation>
    <scope>NUCLEOTIDE SEQUENCE</scope>
</reference>
<dbReference type="PANTHER" id="PTHR11733">
    <property type="entry name" value="ZINC METALLOPROTEASE FAMILY M13 NEPRILYSIN-RELATED"/>
    <property type="match status" value="1"/>
</dbReference>
<dbReference type="GO" id="GO:0004222">
    <property type="term" value="F:metalloendopeptidase activity"/>
    <property type="evidence" value="ECO:0007669"/>
    <property type="project" value="InterPro"/>
</dbReference>
<dbReference type="GO" id="GO:0016485">
    <property type="term" value="P:protein processing"/>
    <property type="evidence" value="ECO:0007669"/>
    <property type="project" value="TreeGrafter"/>
</dbReference>
<sequence>MADYTSADEQTARILQAMNMSVEPCTNFYQYACGDWIDTHPVKPYSAKDIFREDIKIEKQRIIDLLKAKISRNDIDAVKKTKLAYESCVGIYYIKEKSFMNVKYLVQEAGGMPIVTKGWKANESLIDYMVTTRAQFGAMPLVPVFVEIDQKNTSRNIIYTNLKYKYEQHDLKVVEIKWQSRVDVDDVPAMYHLTTVGEIATNYTSFDWKSFLQKLLGINGTNTELPNTEPIIVESPKYISGMMALINKTSISSELGHKIVLTPATESNDNANGARRPYLHRTLSSPAKEAY</sequence>
<feature type="domain" description="Peptidase M13 N-terminal" evidence="2">
    <location>
        <begin position="24"/>
        <end position="161"/>
    </location>
</feature>
<evidence type="ECO:0000313" key="4">
    <source>
        <dbReference type="Proteomes" id="UP001162480"/>
    </source>
</evidence>
<dbReference type="Proteomes" id="UP001162480">
    <property type="component" value="Chromosome 8"/>
</dbReference>
<dbReference type="InterPro" id="IPR008753">
    <property type="entry name" value="Peptidase_M13_N"/>
</dbReference>
<protein>
    <submittedName>
        <fullName evidence="3">Membrane metallo-endopeptidase-like 1</fullName>
    </submittedName>
</protein>
<dbReference type="SUPFAM" id="SSF55486">
    <property type="entry name" value="Metalloproteases ('zincins'), catalytic domain"/>
    <property type="match status" value="1"/>
</dbReference>
<evidence type="ECO:0000256" key="1">
    <source>
        <dbReference type="SAM" id="MobiDB-lite"/>
    </source>
</evidence>
<evidence type="ECO:0000313" key="3">
    <source>
        <dbReference type="EMBL" id="CAI9726483.1"/>
    </source>
</evidence>
<feature type="domain" description="Peptidase M13 N-terminal" evidence="2">
    <location>
        <begin position="174"/>
        <end position="252"/>
    </location>
</feature>
<organism evidence="3 4">
    <name type="scientific">Octopus vulgaris</name>
    <name type="common">Common octopus</name>
    <dbReference type="NCBI Taxonomy" id="6645"/>
    <lineage>
        <taxon>Eukaryota</taxon>
        <taxon>Metazoa</taxon>
        <taxon>Spiralia</taxon>
        <taxon>Lophotrochozoa</taxon>
        <taxon>Mollusca</taxon>
        <taxon>Cephalopoda</taxon>
        <taxon>Coleoidea</taxon>
        <taxon>Octopodiformes</taxon>
        <taxon>Octopoda</taxon>
        <taxon>Incirrata</taxon>
        <taxon>Octopodidae</taxon>
        <taxon>Octopus</taxon>
    </lineage>
</organism>
<dbReference type="Gene3D" id="1.10.1380.10">
    <property type="entry name" value="Neutral endopeptidase , domain2"/>
    <property type="match status" value="2"/>
</dbReference>
<keyword evidence="4" id="KW-1185">Reference proteome</keyword>
<feature type="region of interest" description="Disordered" evidence="1">
    <location>
        <begin position="266"/>
        <end position="291"/>
    </location>
</feature>
<evidence type="ECO:0000259" key="2">
    <source>
        <dbReference type="Pfam" id="PF05649"/>
    </source>
</evidence>